<protein>
    <submittedName>
        <fullName evidence="1">Uncharacterized protein</fullName>
    </submittedName>
</protein>
<dbReference type="Proteomes" id="UP001320420">
    <property type="component" value="Unassembled WGS sequence"/>
</dbReference>
<dbReference type="Gene3D" id="3.50.50.60">
    <property type="entry name" value="FAD/NAD(P)-binding domain"/>
    <property type="match status" value="1"/>
</dbReference>
<comment type="caution">
    <text evidence="1">The sequence shown here is derived from an EMBL/GenBank/DDBJ whole genome shotgun (WGS) entry which is preliminary data.</text>
</comment>
<sequence length="101" mass="11168">MEDAAALGIVLQGVSSPREIEKRLDLYQDIRRNRASAIQILSNVGSDQCHLVHDDLKEFLAEPDIPRLGKIDLCVNMLRALASLCNVKDTDLKSTLILVAI</sequence>
<keyword evidence="2" id="KW-1185">Reference proteome</keyword>
<dbReference type="AlphaFoldDB" id="A0AAN9UQF1"/>
<proteinExistence type="predicted"/>
<accession>A0AAN9UQF1</accession>
<dbReference type="EMBL" id="JAKJXP020000043">
    <property type="protein sequence ID" value="KAK7751978.1"/>
    <property type="molecule type" value="Genomic_DNA"/>
</dbReference>
<dbReference type="InterPro" id="IPR036188">
    <property type="entry name" value="FAD/NAD-bd_sf"/>
</dbReference>
<evidence type="ECO:0000313" key="2">
    <source>
        <dbReference type="Proteomes" id="UP001320420"/>
    </source>
</evidence>
<gene>
    <name evidence="1" type="ORF">SLS62_006121</name>
</gene>
<reference evidence="1 2" key="1">
    <citation type="submission" date="2024-02" db="EMBL/GenBank/DDBJ databases">
        <title>De novo assembly and annotation of 12 fungi associated with fruit tree decline syndrome in Ontario, Canada.</title>
        <authorList>
            <person name="Sulman M."/>
            <person name="Ellouze W."/>
            <person name="Ilyukhin E."/>
        </authorList>
    </citation>
    <scope>NUCLEOTIDE SEQUENCE [LARGE SCALE GENOMIC DNA]</scope>
    <source>
        <strain evidence="1 2">M11/M66-122</strain>
    </source>
</reference>
<evidence type="ECO:0000313" key="1">
    <source>
        <dbReference type="EMBL" id="KAK7751978.1"/>
    </source>
</evidence>
<name>A0AAN9UQF1_9PEZI</name>
<organism evidence="1 2">
    <name type="scientific">Diatrype stigma</name>
    <dbReference type="NCBI Taxonomy" id="117547"/>
    <lineage>
        <taxon>Eukaryota</taxon>
        <taxon>Fungi</taxon>
        <taxon>Dikarya</taxon>
        <taxon>Ascomycota</taxon>
        <taxon>Pezizomycotina</taxon>
        <taxon>Sordariomycetes</taxon>
        <taxon>Xylariomycetidae</taxon>
        <taxon>Xylariales</taxon>
        <taxon>Diatrypaceae</taxon>
        <taxon>Diatrype</taxon>
    </lineage>
</organism>